<sequence length="115" mass="12561">MKKRLFHSFAVLLALILTACNNNDTDTNDNSQQEENSSGAKSGEYAAIGSGANLVKFPEELEEGIVFATYDQGDIHEDIYVNNKEAIEAVQNGEELPSGTIITLVGYKDGELDQY</sequence>
<proteinExistence type="predicted"/>
<evidence type="ECO:0000256" key="1">
    <source>
        <dbReference type="SAM" id="MobiDB-lite"/>
    </source>
</evidence>
<evidence type="ECO:0000313" key="3">
    <source>
        <dbReference type="EMBL" id="MDP1419679.1"/>
    </source>
</evidence>
<comment type="caution">
    <text evidence="3">The sequence shown here is derived from an EMBL/GenBank/DDBJ whole genome shotgun (WGS) entry which is preliminary data.</text>
</comment>
<dbReference type="Proteomes" id="UP001178277">
    <property type="component" value="Unassembled WGS sequence"/>
</dbReference>
<feature type="region of interest" description="Disordered" evidence="1">
    <location>
        <begin position="23"/>
        <end position="44"/>
    </location>
</feature>
<dbReference type="RefSeq" id="WP_305160924.1">
    <property type="nucleotide sequence ID" value="NZ_JAUUTP010000015.1"/>
</dbReference>
<dbReference type="AlphaFoldDB" id="A0AA90NU39"/>
<keyword evidence="2" id="KW-0732">Signal</keyword>
<evidence type="ECO:0000313" key="4">
    <source>
        <dbReference type="Proteomes" id="UP001178277"/>
    </source>
</evidence>
<protein>
    <recommendedName>
        <fullName evidence="5">Lipoprotein</fullName>
    </recommendedName>
</protein>
<accession>A0AA90NU39</accession>
<reference evidence="3" key="1">
    <citation type="submission" date="2023-07" db="EMBL/GenBank/DDBJ databases">
        <title>Murine gut Bacillus species.</title>
        <authorList>
            <person name="Gutman E."/>
            <person name="Hashuel R."/>
            <person name="Litvak Y."/>
        </authorList>
    </citation>
    <scope>NUCLEOTIDE SEQUENCE</scope>
    <source>
        <strain evidence="3">RU283</strain>
    </source>
</reference>
<name>A0AA90NU39_9BACI</name>
<evidence type="ECO:0000256" key="2">
    <source>
        <dbReference type="SAM" id="SignalP"/>
    </source>
</evidence>
<evidence type="ECO:0008006" key="5">
    <source>
        <dbReference type="Google" id="ProtNLM"/>
    </source>
</evidence>
<dbReference type="EMBL" id="JAUUTP010000015">
    <property type="protein sequence ID" value="MDP1419679.1"/>
    <property type="molecule type" value="Genomic_DNA"/>
</dbReference>
<feature type="signal peptide" evidence="2">
    <location>
        <begin position="1"/>
        <end position="19"/>
    </location>
</feature>
<feature type="compositionally biased region" description="Polar residues" evidence="1">
    <location>
        <begin position="31"/>
        <end position="40"/>
    </location>
</feature>
<feature type="chain" id="PRO_5041729092" description="Lipoprotein" evidence="2">
    <location>
        <begin position="20"/>
        <end position="115"/>
    </location>
</feature>
<gene>
    <name evidence="3" type="ORF">Q8G35_14965</name>
</gene>
<organism evidence="3 4">
    <name type="scientific">Peribacillus simplex</name>
    <dbReference type="NCBI Taxonomy" id="1478"/>
    <lineage>
        <taxon>Bacteria</taxon>
        <taxon>Bacillati</taxon>
        <taxon>Bacillota</taxon>
        <taxon>Bacilli</taxon>
        <taxon>Bacillales</taxon>
        <taxon>Bacillaceae</taxon>
        <taxon>Peribacillus</taxon>
    </lineage>
</organism>
<dbReference type="CDD" id="cd20716">
    <property type="entry name" value="cyt_P460_fam"/>
    <property type="match status" value="1"/>
</dbReference>
<dbReference type="PROSITE" id="PS51257">
    <property type="entry name" value="PROKAR_LIPOPROTEIN"/>
    <property type="match status" value="1"/>
</dbReference>